<feature type="domain" description="Polyvalent protein metallopeptidase" evidence="2">
    <location>
        <begin position="155"/>
        <end position="281"/>
    </location>
</feature>
<evidence type="ECO:0000259" key="1">
    <source>
        <dbReference type="Pfam" id="PF08401"/>
    </source>
</evidence>
<keyword evidence="4" id="KW-1185">Reference proteome</keyword>
<dbReference type="Proteomes" id="UP000503447">
    <property type="component" value="Chromosome"/>
</dbReference>
<sequence length="307" mass="34426">MTTQREDLYASITATIVTQLEAGCRPWHQPWNAAHAAGGISRPLRHTGQPYNGVNVLVLWLTALEKGYSGPLWLTFQQAKQLGGFIKKGEKGTRVVYANTFEKKEKDQETGEETTERIPFLKAYTVFNAEQTEGLPGHYYARAETPRNREDRLDHADTFFENTRAYTRHGGNRAFYSPSADFIQLPPYDSFENRETYYATRCHESIHWVGHEKRLNRSFDSKRFGDDGYAVGELVAELGAAFLCADLGITPEVMPGHATYLDAWLKVLKVDKKAIFTAASHASKAAAYLHGLQPGRPRPEGEAEPSA</sequence>
<protein>
    <submittedName>
        <fullName evidence="3">Antirestriction protein</fullName>
    </submittedName>
</protein>
<evidence type="ECO:0000259" key="2">
    <source>
        <dbReference type="Pfam" id="PF18818"/>
    </source>
</evidence>
<dbReference type="PIRSF" id="PIRSF037112">
    <property type="entry name" value="Antirestriction_ArdC"/>
    <property type="match status" value="1"/>
</dbReference>
<dbReference type="Pfam" id="PF18818">
    <property type="entry name" value="MPTase-PolyVal"/>
    <property type="match status" value="1"/>
</dbReference>
<organism evidence="3 4">
    <name type="scientific">Frigoriglobus tundricola</name>
    <dbReference type="NCBI Taxonomy" id="2774151"/>
    <lineage>
        <taxon>Bacteria</taxon>
        <taxon>Pseudomonadati</taxon>
        <taxon>Planctomycetota</taxon>
        <taxon>Planctomycetia</taxon>
        <taxon>Gemmatales</taxon>
        <taxon>Gemmataceae</taxon>
        <taxon>Frigoriglobus</taxon>
    </lineage>
</organism>
<proteinExistence type="predicted"/>
<dbReference type="InterPro" id="IPR013610">
    <property type="entry name" value="ArdC_N"/>
</dbReference>
<evidence type="ECO:0000313" key="3">
    <source>
        <dbReference type="EMBL" id="QJW98474.1"/>
    </source>
</evidence>
<accession>A0A6M5YY76</accession>
<dbReference type="RefSeq" id="WP_171473648.1">
    <property type="nucleotide sequence ID" value="NZ_CP053452.2"/>
</dbReference>
<dbReference type="InterPro" id="IPR017113">
    <property type="entry name" value="Antirestriction_ArdC"/>
</dbReference>
<gene>
    <name evidence="3" type="ORF">FTUN_6064</name>
</gene>
<dbReference type="GO" id="GO:0003697">
    <property type="term" value="F:single-stranded DNA binding"/>
    <property type="evidence" value="ECO:0007669"/>
    <property type="project" value="InterPro"/>
</dbReference>
<evidence type="ECO:0000313" key="4">
    <source>
        <dbReference type="Proteomes" id="UP000503447"/>
    </source>
</evidence>
<dbReference type="Pfam" id="PF08401">
    <property type="entry name" value="ArdcN"/>
    <property type="match status" value="1"/>
</dbReference>
<feature type="domain" description="N-terminal" evidence="1">
    <location>
        <begin position="7"/>
        <end position="127"/>
    </location>
</feature>
<dbReference type="InterPro" id="IPR041459">
    <property type="entry name" value="MPTase-PolyVal"/>
</dbReference>
<dbReference type="EMBL" id="CP053452">
    <property type="protein sequence ID" value="QJW98474.1"/>
    <property type="molecule type" value="Genomic_DNA"/>
</dbReference>
<dbReference type="AlphaFoldDB" id="A0A6M5YY76"/>
<reference evidence="4" key="1">
    <citation type="submission" date="2020-05" db="EMBL/GenBank/DDBJ databases">
        <title>Frigoriglobus tundricola gen. nov., sp. nov., a psychrotolerant cellulolytic planctomycete of the family Gemmataceae with two divergent copies of 16S rRNA gene.</title>
        <authorList>
            <person name="Kulichevskaya I.S."/>
            <person name="Ivanova A.A."/>
            <person name="Naumoff D.G."/>
            <person name="Beletsky A.V."/>
            <person name="Rijpstra W.I.C."/>
            <person name="Sinninghe Damste J.S."/>
            <person name="Mardanov A.V."/>
            <person name="Ravin N.V."/>
            <person name="Dedysh S.N."/>
        </authorList>
    </citation>
    <scope>NUCLEOTIDE SEQUENCE [LARGE SCALE GENOMIC DNA]</scope>
    <source>
        <strain evidence="4">PL17</strain>
    </source>
</reference>
<dbReference type="KEGG" id="ftj:FTUN_6064"/>
<name>A0A6M5YY76_9BACT</name>